<organism evidence="2 3">
    <name type="scientific">Acrocarpospora phusangensis</name>
    <dbReference type="NCBI Taxonomy" id="1070424"/>
    <lineage>
        <taxon>Bacteria</taxon>
        <taxon>Bacillati</taxon>
        <taxon>Actinomycetota</taxon>
        <taxon>Actinomycetes</taxon>
        <taxon>Streptosporangiales</taxon>
        <taxon>Streptosporangiaceae</taxon>
        <taxon>Acrocarpospora</taxon>
    </lineage>
</organism>
<evidence type="ECO:0000256" key="1">
    <source>
        <dbReference type="SAM" id="SignalP"/>
    </source>
</evidence>
<keyword evidence="1" id="KW-0732">Signal</keyword>
<dbReference type="RefSeq" id="WP_204042923.1">
    <property type="nucleotide sequence ID" value="NZ_BOOA01000037.1"/>
</dbReference>
<feature type="chain" id="PRO_5036884797" description="Ig-like domain-containing protein" evidence="1">
    <location>
        <begin position="30"/>
        <end position="289"/>
    </location>
</feature>
<evidence type="ECO:0000313" key="3">
    <source>
        <dbReference type="Proteomes" id="UP000640052"/>
    </source>
</evidence>
<gene>
    <name evidence="2" type="ORF">Aph01nite_45430</name>
</gene>
<evidence type="ECO:0008006" key="4">
    <source>
        <dbReference type="Google" id="ProtNLM"/>
    </source>
</evidence>
<reference evidence="2" key="1">
    <citation type="submission" date="2021-01" db="EMBL/GenBank/DDBJ databases">
        <title>Whole genome shotgun sequence of Acrocarpospora phusangensis NBRC 108782.</title>
        <authorList>
            <person name="Komaki H."/>
            <person name="Tamura T."/>
        </authorList>
    </citation>
    <scope>NUCLEOTIDE SEQUENCE</scope>
    <source>
        <strain evidence="2">NBRC 108782</strain>
    </source>
</reference>
<dbReference type="EMBL" id="BOOA01000037">
    <property type="protein sequence ID" value="GIH26233.1"/>
    <property type="molecule type" value="Genomic_DNA"/>
</dbReference>
<name>A0A919QEW8_9ACTN</name>
<sequence>MFSRFIARLAVLVLAATGLVALAATPASAALPGFHFVDAQSELRGSEDFKEVVVRCDDGEVLIGISYLIEGWTRSVVVDDMTPNGSATTQPTSAVLTAYESDPTSSPWSLIGTATCVEPLSRDVYVLSNPSEHNGPGDFHSATAQCAIADVVLGAGYTMVGARGGAAVDELLPSIGAGPGIFVAAYQTDAFSGDWSLTAYAICGPPVSGLTTERGASENNTEDKSAEITCTGDRVPISAWWNFTGSTGDASVDDIFTSASTSQMVIAASGLDPISTNWRFDMYVRCASR</sequence>
<keyword evidence="3" id="KW-1185">Reference proteome</keyword>
<proteinExistence type="predicted"/>
<evidence type="ECO:0000313" key="2">
    <source>
        <dbReference type="EMBL" id="GIH26233.1"/>
    </source>
</evidence>
<protein>
    <recommendedName>
        <fullName evidence="4">Ig-like domain-containing protein</fullName>
    </recommendedName>
</protein>
<feature type="signal peptide" evidence="1">
    <location>
        <begin position="1"/>
        <end position="29"/>
    </location>
</feature>
<accession>A0A919QEW8</accession>
<comment type="caution">
    <text evidence="2">The sequence shown here is derived from an EMBL/GenBank/DDBJ whole genome shotgun (WGS) entry which is preliminary data.</text>
</comment>
<dbReference type="AlphaFoldDB" id="A0A919QEW8"/>
<dbReference type="Proteomes" id="UP000640052">
    <property type="component" value="Unassembled WGS sequence"/>
</dbReference>